<dbReference type="Proteomes" id="UP000248745">
    <property type="component" value="Unassembled WGS sequence"/>
</dbReference>
<feature type="compositionally biased region" description="Polar residues" evidence="1">
    <location>
        <begin position="45"/>
        <end position="59"/>
    </location>
</feature>
<name>A0A2W2A8I6_9BACT</name>
<proteinExistence type="predicted"/>
<gene>
    <name evidence="2" type="ORF">DN068_16025</name>
</gene>
<comment type="caution">
    <text evidence="2">The sequence shown here is derived from an EMBL/GenBank/DDBJ whole genome shotgun (WGS) entry which is preliminary data.</text>
</comment>
<dbReference type="AlphaFoldDB" id="A0A2W2A8I6"/>
<accession>A0A2W2A8I6</accession>
<reference evidence="2 3" key="1">
    <citation type="submission" date="2018-06" db="EMBL/GenBank/DDBJ databases">
        <title>Mucibacter soli gen. nov., sp. nov., a new member of the family Chitinophagaceae producing mucin.</title>
        <authorList>
            <person name="Kim M.-K."/>
            <person name="Park S."/>
            <person name="Kim T.-S."/>
            <person name="Joung Y."/>
            <person name="Han J.-H."/>
            <person name="Kim S.B."/>
        </authorList>
    </citation>
    <scope>NUCLEOTIDE SEQUENCE [LARGE SCALE GENOMIC DNA]</scope>
    <source>
        <strain evidence="2 3">R1-15</strain>
    </source>
</reference>
<organism evidence="2 3">
    <name type="scientific">Taibaiella soli</name>
    <dbReference type="NCBI Taxonomy" id="1649169"/>
    <lineage>
        <taxon>Bacteria</taxon>
        <taxon>Pseudomonadati</taxon>
        <taxon>Bacteroidota</taxon>
        <taxon>Chitinophagia</taxon>
        <taxon>Chitinophagales</taxon>
        <taxon>Chitinophagaceae</taxon>
        <taxon>Taibaiella</taxon>
    </lineage>
</organism>
<keyword evidence="3" id="KW-1185">Reference proteome</keyword>
<evidence type="ECO:0000313" key="2">
    <source>
        <dbReference type="EMBL" id="PZF71581.1"/>
    </source>
</evidence>
<dbReference type="EMBL" id="QKTW01000022">
    <property type="protein sequence ID" value="PZF71581.1"/>
    <property type="molecule type" value="Genomic_DNA"/>
</dbReference>
<protein>
    <submittedName>
        <fullName evidence="2">Uncharacterized protein</fullName>
    </submittedName>
</protein>
<sequence>MIVQKSSSAKMLKDGKPSYFILLLQSKKKKSLLLATNRDFGNGAGQHSSSLARKAMNSN</sequence>
<evidence type="ECO:0000256" key="1">
    <source>
        <dbReference type="SAM" id="MobiDB-lite"/>
    </source>
</evidence>
<evidence type="ECO:0000313" key="3">
    <source>
        <dbReference type="Proteomes" id="UP000248745"/>
    </source>
</evidence>
<feature type="region of interest" description="Disordered" evidence="1">
    <location>
        <begin position="38"/>
        <end position="59"/>
    </location>
</feature>